<name>A0A8J3DRF7_9HYPH</name>
<dbReference type="GO" id="GO:0016301">
    <property type="term" value="F:kinase activity"/>
    <property type="evidence" value="ECO:0007669"/>
    <property type="project" value="UniProtKB-KW"/>
</dbReference>
<dbReference type="AlphaFoldDB" id="A0A8J3DRF7"/>
<dbReference type="CDD" id="cd24082">
    <property type="entry name" value="ASKHA_NBD_GspK-like"/>
    <property type="match status" value="1"/>
</dbReference>
<sequence>MIAPRAPLVIGIDGGGTSCRVAIAKTNGVVIAGATGGSANIFSDPDGAIARIRKTIVSAGEDAGLTPDETFRLPAVLGLAGVNIGHDLERVGISLGLERAKIVTDAEIALEGALGSDDGIVAIIGTGSVYLRRLAGRIDSIGGWGFTLGDQSSGARLGRDCLEHTLLAHDGIIAAGNLSRSILEKFDYDPVAIVSFARSAQPGDFARFAGDLFRFAETADPLARLILNEAITYIESAVGALQTGRLPLVLLGGLASSYRPYLPIGLTQEIIEPKGSALDGALAMALKL</sequence>
<dbReference type="InterPro" id="IPR002731">
    <property type="entry name" value="ATPase_BadF"/>
</dbReference>
<reference evidence="2" key="2">
    <citation type="submission" date="2020-09" db="EMBL/GenBank/DDBJ databases">
        <authorList>
            <person name="Sun Q."/>
            <person name="Kim S."/>
        </authorList>
    </citation>
    <scope>NUCLEOTIDE SEQUENCE</scope>
    <source>
        <strain evidence="2">KCTC 42097</strain>
    </source>
</reference>
<keyword evidence="2" id="KW-0418">Kinase</keyword>
<evidence type="ECO:0000313" key="2">
    <source>
        <dbReference type="EMBL" id="GHC80085.1"/>
    </source>
</evidence>
<feature type="domain" description="ATPase BadF/BadG/BcrA/BcrD type" evidence="1">
    <location>
        <begin position="10"/>
        <end position="257"/>
    </location>
</feature>
<dbReference type="Pfam" id="PF01869">
    <property type="entry name" value="BcrAD_BadFG"/>
    <property type="match status" value="1"/>
</dbReference>
<dbReference type="EMBL" id="BMZO01000012">
    <property type="protein sequence ID" value="GHC80085.1"/>
    <property type="molecule type" value="Genomic_DNA"/>
</dbReference>
<evidence type="ECO:0000313" key="3">
    <source>
        <dbReference type="Proteomes" id="UP000641137"/>
    </source>
</evidence>
<proteinExistence type="predicted"/>
<evidence type="ECO:0000259" key="1">
    <source>
        <dbReference type="Pfam" id="PF01869"/>
    </source>
</evidence>
<keyword evidence="2" id="KW-0808">Transferase</keyword>
<dbReference type="PANTHER" id="PTHR43190">
    <property type="entry name" value="N-ACETYL-D-GLUCOSAMINE KINASE"/>
    <property type="match status" value="1"/>
</dbReference>
<reference evidence="2" key="1">
    <citation type="journal article" date="2014" name="Int. J. Syst. Evol. Microbiol.">
        <title>Complete genome sequence of Corynebacterium casei LMG S-19264T (=DSM 44701T), isolated from a smear-ripened cheese.</title>
        <authorList>
            <consortium name="US DOE Joint Genome Institute (JGI-PGF)"/>
            <person name="Walter F."/>
            <person name="Albersmeier A."/>
            <person name="Kalinowski J."/>
            <person name="Ruckert C."/>
        </authorList>
    </citation>
    <scope>NUCLEOTIDE SEQUENCE</scope>
    <source>
        <strain evidence="2">KCTC 42097</strain>
    </source>
</reference>
<dbReference type="Proteomes" id="UP000641137">
    <property type="component" value="Unassembled WGS sequence"/>
</dbReference>
<dbReference type="InterPro" id="IPR043129">
    <property type="entry name" value="ATPase_NBD"/>
</dbReference>
<dbReference type="InterPro" id="IPR052519">
    <property type="entry name" value="Euk-type_GlcNAc_Kinase"/>
</dbReference>
<dbReference type="Gene3D" id="3.30.420.40">
    <property type="match status" value="2"/>
</dbReference>
<comment type="caution">
    <text evidence="2">The sequence shown here is derived from an EMBL/GenBank/DDBJ whole genome shotgun (WGS) entry which is preliminary data.</text>
</comment>
<dbReference type="PANTHER" id="PTHR43190:SF3">
    <property type="entry name" value="N-ACETYL-D-GLUCOSAMINE KINASE"/>
    <property type="match status" value="1"/>
</dbReference>
<dbReference type="SUPFAM" id="SSF53067">
    <property type="entry name" value="Actin-like ATPase domain"/>
    <property type="match status" value="2"/>
</dbReference>
<keyword evidence="3" id="KW-1185">Reference proteome</keyword>
<accession>A0A8J3DRF7</accession>
<gene>
    <name evidence="2" type="ORF">GCM10010136_32950</name>
</gene>
<protein>
    <submittedName>
        <fullName evidence="2">N-acetylglucosamine kinase</fullName>
    </submittedName>
</protein>
<organism evidence="2 3">
    <name type="scientific">Limoniibacter endophyticus</name>
    <dbReference type="NCBI Taxonomy" id="1565040"/>
    <lineage>
        <taxon>Bacteria</taxon>
        <taxon>Pseudomonadati</taxon>
        <taxon>Pseudomonadota</taxon>
        <taxon>Alphaproteobacteria</taxon>
        <taxon>Hyphomicrobiales</taxon>
        <taxon>Bartonellaceae</taxon>
        <taxon>Limoniibacter</taxon>
    </lineage>
</organism>